<dbReference type="GO" id="GO:0030544">
    <property type="term" value="F:Hsp70 protein binding"/>
    <property type="evidence" value="ECO:0007669"/>
    <property type="project" value="InterPro"/>
</dbReference>
<keyword evidence="3 5" id="KW-0863">Zinc-finger</keyword>
<dbReference type="Proteomes" id="UP000694388">
    <property type="component" value="Unplaced"/>
</dbReference>
<reference evidence="8" key="2">
    <citation type="submission" date="2025-09" db="UniProtKB">
        <authorList>
            <consortium name="Ensembl"/>
        </authorList>
    </citation>
    <scope>IDENTIFICATION</scope>
</reference>
<keyword evidence="9" id="KW-1185">Reference proteome</keyword>
<dbReference type="Pfam" id="PF01556">
    <property type="entry name" value="DnaJ_C"/>
    <property type="match status" value="1"/>
</dbReference>
<evidence type="ECO:0000259" key="7">
    <source>
        <dbReference type="PROSITE" id="PS51188"/>
    </source>
</evidence>
<dbReference type="SUPFAM" id="SSF49493">
    <property type="entry name" value="HSP40/DnaJ peptide-binding domain"/>
    <property type="match status" value="2"/>
</dbReference>
<proteinExistence type="predicted"/>
<dbReference type="GO" id="GO:0006457">
    <property type="term" value="P:protein folding"/>
    <property type="evidence" value="ECO:0007669"/>
    <property type="project" value="InterPro"/>
</dbReference>
<dbReference type="PROSITE" id="PS51188">
    <property type="entry name" value="ZF_CR"/>
    <property type="match status" value="1"/>
</dbReference>
<evidence type="ECO:0000256" key="3">
    <source>
        <dbReference type="ARBA" id="ARBA00022771"/>
    </source>
</evidence>
<feature type="region of interest" description="Disordered" evidence="6">
    <location>
        <begin position="332"/>
        <end position="368"/>
    </location>
</feature>
<organism evidence="8 9">
    <name type="scientific">Eptatretus burgeri</name>
    <name type="common">Inshore hagfish</name>
    <dbReference type="NCBI Taxonomy" id="7764"/>
    <lineage>
        <taxon>Eukaryota</taxon>
        <taxon>Metazoa</taxon>
        <taxon>Chordata</taxon>
        <taxon>Craniata</taxon>
        <taxon>Vertebrata</taxon>
        <taxon>Cyclostomata</taxon>
        <taxon>Myxini</taxon>
        <taxon>Myxiniformes</taxon>
        <taxon>Myxinidae</taxon>
        <taxon>Eptatretinae</taxon>
        <taxon>Eptatretus</taxon>
    </lineage>
</organism>
<dbReference type="InterPro" id="IPR001305">
    <property type="entry name" value="HSP_DnaJ_Cys-rich_dom"/>
</dbReference>
<dbReference type="GO" id="GO:0008270">
    <property type="term" value="F:zinc ion binding"/>
    <property type="evidence" value="ECO:0007669"/>
    <property type="project" value="UniProtKB-KW"/>
</dbReference>
<dbReference type="Gene3D" id="2.10.230.10">
    <property type="entry name" value="Heat shock protein DnaJ, cysteine-rich domain"/>
    <property type="match status" value="1"/>
</dbReference>
<keyword evidence="4 5" id="KW-0862">Zinc</keyword>
<feature type="compositionally biased region" description="Basic and acidic residues" evidence="6">
    <location>
        <begin position="342"/>
        <end position="351"/>
    </location>
</feature>
<evidence type="ECO:0000313" key="8">
    <source>
        <dbReference type="Ensembl" id="ENSEBUP00000003371.1"/>
    </source>
</evidence>
<dbReference type="SUPFAM" id="SSF57938">
    <property type="entry name" value="DnaJ/Hsp40 cysteine-rich domain"/>
    <property type="match status" value="1"/>
</dbReference>
<dbReference type="CDD" id="cd10747">
    <property type="entry name" value="DnaJ_C"/>
    <property type="match status" value="1"/>
</dbReference>
<evidence type="ECO:0000313" key="9">
    <source>
        <dbReference type="Proteomes" id="UP000694388"/>
    </source>
</evidence>
<feature type="zinc finger region" description="CR-type" evidence="5">
    <location>
        <begin position="83"/>
        <end position="167"/>
    </location>
</feature>
<dbReference type="InterPro" id="IPR044713">
    <property type="entry name" value="DNJA1/2-like"/>
</dbReference>
<dbReference type="InterPro" id="IPR002939">
    <property type="entry name" value="DnaJ_C"/>
</dbReference>
<dbReference type="GO" id="GO:0051082">
    <property type="term" value="F:unfolded protein binding"/>
    <property type="evidence" value="ECO:0007669"/>
    <property type="project" value="InterPro"/>
</dbReference>
<protein>
    <submittedName>
        <fullName evidence="8">DnaJ heat shock protein family (Hsp40) member A2</fullName>
    </submittedName>
</protein>
<dbReference type="Ensembl" id="ENSEBUT00000003740.1">
    <property type="protein sequence ID" value="ENSEBUP00000003371.1"/>
    <property type="gene ID" value="ENSEBUG00000002458.1"/>
</dbReference>
<evidence type="ECO:0000256" key="6">
    <source>
        <dbReference type="SAM" id="MobiDB-lite"/>
    </source>
</evidence>
<keyword evidence="1 5" id="KW-0479">Metal-binding</keyword>
<dbReference type="InterPro" id="IPR008971">
    <property type="entry name" value="HSP40/DnaJ_pept-bd"/>
</dbReference>
<evidence type="ECO:0000256" key="1">
    <source>
        <dbReference type="ARBA" id="ARBA00022723"/>
    </source>
</evidence>
<evidence type="ECO:0000256" key="4">
    <source>
        <dbReference type="ARBA" id="ARBA00022833"/>
    </source>
</evidence>
<dbReference type="AlphaFoldDB" id="A0A8C4N9J5"/>
<dbReference type="FunFam" id="2.10.230.10:FF:000001">
    <property type="entry name" value="DnaJ subfamily A member 2"/>
    <property type="match status" value="1"/>
</dbReference>
<dbReference type="Gene3D" id="2.60.260.20">
    <property type="entry name" value="Urease metallochaperone UreE, N-terminal domain"/>
    <property type="match status" value="2"/>
</dbReference>
<feature type="domain" description="CR-type" evidence="7">
    <location>
        <begin position="83"/>
        <end position="167"/>
    </location>
</feature>
<dbReference type="GeneTree" id="ENSGT00940000154688"/>
<sequence>MAEGGWRAGLGSLGGRSGRPPWLWSPGFEDVGQDDDELLPGFFGENIFEEFLGDFGRWARGERRRGQNQVHSVRVTLEDLYNGSTVAFRFNRDVICMTCKGQGSRMAGLRVCRVCEGRGAQLLINEIIPGIVHQTQDICPRCNGEGQVPLPCTPCRQCQTRGVVRDTRLLEVTVDRGMPHGQRLVLHGESDQAPGIEPGDVVLVVQQAEHPLFVRDNDDLMIQQTVELVDALCGMQTKITHLDGRDITIRVSPGKVLTPGSIHMVWGEGMPCQHSPAERGNLYIQFRVKFPNKNWLSPEDLKILEGLLPPRPHITLPDMSEEGVEEVELKDLSAEGCSMQGRRREAYHGDSSDDEERASRHGVGCNAQ</sequence>
<dbReference type="Pfam" id="PF00684">
    <property type="entry name" value="DnaJ_CXXCXGXG"/>
    <property type="match status" value="1"/>
</dbReference>
<dbReference type="CDD" id="cd10719">
    <property type="entry name" value="DnaJ_zf"/>
    <property type="match status" value="1"/>
</dbReference>
<reference evidence="8" key="1">
    <citation type="submission" date="2025-08" db="UniProtKB">
        <authorList>
            <consortium name="Ensembl"/>
        </authorList>
    </citation>
    <scope>IDENTIFICATION</scope>
</reference>
<name>A0A8C4N9J5_EPTBU</name>
<evidence type="ECO:0000256" key="5">
    <source>
        <dbReference type="PROSITE-ProRule" id="PRU00546"/>
    </source>
</evidence>
<dbReference type="PANTHER" id="PTHR43888">
    <property type="entry name" value="DNAJ-LIKE-2, ISOFORM A-RELATED"/>
    <property type="match status" value="1"/>
</dbReference>
<dbReference type="InterPro" id="IPR036410">
    <property type="entry name" value="HSP_DnaJ_Cys-rich_dom_sf"/>
</dbReference>
<dbReference type="FunFam" id="2.60.260.20:FF:000003">
    <property type="entry name" value="DnaJ subfamily A member 2"/>
    <property type="match status" value="1"/>
</dbReference>
<accession>A0A8C4N9J5</accession>
<evidence type="ECO:0000256" key="2">
    <source>
        <dbReference type="ARBA" id="ARBA00022737"/>
    </source>
</evidence>
<keyword evidence="2" id="KW-0677">Repeat</keyword>